<proteinExistence type="predicted"/>
<feature type="transmembrane region" description="Helical" evidence="1">
    <location>
        <begin position="41"/>
        <end position="59"/>
    </location>
</feature>
<name>A0A2H4P780_9CAUD</name>
<protein>
    <submittedName>
        <fullName evidence="2">Uncharacterized protein</fullName>
    </submittedName>
</protein>
<accession>A0A2H4P780</accession>
<organism evidence="2 3">
    <name type="scientific">Pseudomonas phage nickie</name>
    <dbReference type="NCBI Taxonomy" id="2048977"/>
    <lineage>
        <taxon>Viruses</taxon>
        <taxon>Duplodnaviria</taxon>
        <taxon>Heunggongvirae</taxon>
        <taxon>Uroviricota</taxon>
        <taxon>Caudoviricetes</taxon>
        <taxon>Nickievirus</taxon>
        <taxon>Nickievirus nickie</taxon>
    </lineage>
</organism>
<keyword evidence="3" id="KW-1185">Reference proteome</keyword>
<feature type="transmembrane region" description="Helical" evidence="1">
    <location>
        <begin position="6"/>
        <end position="29"/>
    </location>
</feature>
<keyword evidence="1" id="KW-1133">Transmembrane helix</keyword>
<gene>
    <name evidence="2" type="ORF">CNR34_00111</name>
</gene>
<evidence type="ECO:0000313" key="3">
    <source>
        <dbReference type="Proteomes" id="UP000241592"/>
    </source>
</evidence>
<sequence length="69" mass="7596">MSGLAVIGWIVIAAIAVYCVVVAIQIFRFSLGFAGKVAGEFYFLAVVAVIFIWLSYYTFPFHISMVVAQ</sequence>
<reference evidence="2 3" key="1">
    <citation type="submission" date="2017-09" db="EMBL/GenBank/DDBJ databases">
        <authorList>
            <person name="Ehlers B."/>
            <person name="Leendertz F.H."/>
        </authorList>
    </citation>
    <scope>NUCLEOTIDE SEQUENCE [LARGE SCALE GENOMIC DNA]</scope>
</reference>
<keyword evidence="1" id="KW-0472">Membrane</keyword>
<keyword evidence="1" id="KW-0812">Transmembrane</keyword>
<evidence type="ECO:0000313" key="2">
    <source>
        <dbReference type="EMBL" id="ATW58044.1"/>
    </source>
</evidence>
<dbReference type="EMBL" id="MG018927">
    <property type="protein sequence ID" value="ATW58044.1"/>
    <property type="molecule type" value="Genomic_DNA"/>
</dbReference>
<dbReference type="Proteomes" id="UP000241592">
    <property type="component" value="Segment"/>
</dbReference>
<evidence type="ECO:0000256" key="1">
    <source>
        <dbReference type="SAM" id="Phobius"/>
    </source>
</evidence>